<dbReference type="GO" id="GO:0045944">
    <property type="term" value="P:positive regulation of transcription by RNA polymerase II"/>
    <property type="evidence" value="ECO:0007669"/>
    <property type="project" value="TreeGrafter"/>
</dbReference>
<evidence type="ECO:0008006" key="5">
    <source>
        <dbReference type="Google" id="ProtNLM"/>
    </source>
</evidence>
<feature type="region of interest" description="Disordered" evidence="3">
    <location>
        <begin position="237"/>
        <end position="296"/>
    </location>
</feature>
<keyword evidence="2" id="KW-0539">Nucleus</keyword>
<proteinExistence type="predicted"/>
<evidence type="ECO:0000256" key="2">
    <source>
        <dbReference type="ARBA" id="ARBA00023242"/>
    </source>
</evidence>
<dbReference type="InterPro" id="IPR012890">
    <property type="entry name" value="GCFC2-like"/>
</dbReference>
<evidence type="ECO:0000256" key="1">
    <source>
        <dbReference type="ARBA" id="ARBA00004123"/>
    </source>
</evidence>
<feature type="compositionally biased region" description="Acidic residues" evidence="3">
    <location>
        <begin position="349"/>
        <end position="360"/>
    </location>
</feature>
<accession>A0A8C2NBC4</accession>
<dbReference type="GO" id="GO:0000398">
    <property type="term" value="P:mRNA splicing, via spliceosome"/>
    <property type="evidence" value="ECO:0007669"/>
    <property type="project" value="InterPro"/>
</dbReference>
<feature type="region of interest" description="Disordered" evidence="3">
    <location>
        <begin position="324"/>
        <end position="367"/>
    </location>
</feature>
<feature type="region of interest" description="Disordered" evidence="3">
    <location>
        <begin position="156"/>
        <end position="206"/>
    </location>
</feature>
<evidence type="ECO:0000256" key="3">
    <source>
        <dbReference type="SAM" id="MobiDB-lite"/>
    </source>
</evidence>
<comment type="subcellular location">
    <subcellularLocation>
        <location evidence="1">Nucleus</location>
    </subcellularLocation>
</comment>
<reference evidence="4" key="1">
    <citation type="submission" date="2019-03" db="EMBL/GenBank/DDBJ databases">
        <title>Genome sequencing and reference-guided assembly of Black Bengal Goat (Capra hircus).</title>
        <authorList>
            <person name="Siddiki A.Z."/>
            <person name="Baten A."/>
            <person name="Billah M."/>
            <person name="Alam M.A.U."/>
            <person name="Shawrob K.S.M."/>
            <person name="Saha S."/>
            <person name="Chowdhury M."/>
            <person name="Rahman A.H."/>
            <person name="Stear M."/>
            <person name="Miah G."/>
            <person name="Das G.B."/>
            <person name="Hossain M.M."/>
            <person name="Kumkum M."/>
            <person name="Islam M.S."/>
            <person name="Mollah A.M."/>
            <person name="Ahsan A."/>
            <person name="Tusar F."/>
            <person name="Khan M.K.I."/>
        </authorList>
    </citation>
    <scope>NUCLEOTIDE SEQUENCE [LARGE SCALE GENOMIC DNA]</scope>
</reference>
<dbReference type="PANTHER" id="PTHR12214:SF2">
    <property type="entry name" value="PAX3- AND PAX7-BINDING PROTEIN 1"/>
    <property type="match status" value="1"/>
</dbReference>
<organism evidence="4">
    <name type="scientific">Capra hircus</name>
    <name type="common">Goat</name>
    <dbReference type="NCBI Taxonomy" id="9925"/>
    <lineage>
        <taxon>Eukaryota</taxon>
        <taxon>Metazoa</taxon>
        <taxon>Chordata</taxon>
        <taxon>Craniata</taxon>
        <taxon>Vertebrata</taxon>
        <taxon>Euteleostomi</taxon>
        <taxon>Mammalia</taxon>
        <taxon>Eutheria</taxon>
        <taxon>Laurasiatheria</taxon>
        <taxon>Artiodactyla</taxon>
        <taxon>Ruminantia</taxon>
        <taxon>Pecora</taxon>
        <taxon>Bovidae</taxon>
        <taxon>Caprinae</taxon>
        <taxon>Capra</taxon>
    </lineage>
</organism>
<sequence>AIFISLHSVQSQEKISHPWDSTSSSSLLPPAPPWVSSFPRHYFSAFSPSPPSLSAPPRACREVSSRDYVSEGDALQHPGLTLSSRLYDPLCDRPDGAGLPEFRANSPPGRQGDAAGGSAGTKQNKTDVLARGAEFSPISDRVSGCALPAVRGSWEREARSRAALPGRSRVRCRGAEPGNGLKPRKRPRENKEVPRASLLSFQDEDEETEEVFKVKKSSYSKKIVKLLKKEYKEDLEKSKIKTELNSSADNEPPLDKAGHVKDASLEDGVIISEHGEDEMDMESEKEEEKPKAGGAFSNALSSLNVLRPGEIPDAAFIHAARKKRQMARELGDFTPHDSEPGKGRLVREDENDASDDEDDDEKRRIVFSVKEKSQRQKIAEEIGIEGSDDDALVTGEQDEELSRWEQEQIRKGINIPQVQASQPTEVNVYYQNTYQTMPYGSSYGVPYSYSAYGSSDAKSQKPDNAVPFRTPSNEMPPVTIDLVKKQLKDR</sequence>
<dbReference type="Ensembl" id="ENSCHIT00010002408.1">
    <property type="protein sequence ID" value="ENSCHIP00010001726.1"/>
    <property type="gene ID" value="ENSCHIG00010001291.1"/>
</dbReference>
<dbReference type="GO" id="GO:0005634">
    <property type="term" value="C:nucleus"/>
    <property type="evidence" value="ECO:0007669"/>
    <property type="project" value="UniProtKB-SubCell"/>
</dbReference>
<name>A0A8C2NBC4_CAPHI</name>
<feature type="region of interest" description="Disordered" evidence="3">
    <location>
        <begin position="96"/>
        <end position="124"/>
    </location>
</feature>
<feature type="region of interest" description="Disordered" evidence="3">
    <location>
        <begin position="453"/>
        <end position="476"/>
    </location>
</feature>
<reference evidence="4" key="2">
    <citation type="submission" date="2025-08" db="UniProtKB">
        <authorList>
            <consortium name="Ensembl"/>
        </authorList>
    </citation>
    <scope>IDENTIFICATION</scope>
</reference>
<protein>
    <recommendedName>
        <fullName evidence="5">PAX3 and PAX7 binding protein 1</fullName>
    </recommendedName>
</protein>
<feature type="compositionally biased region" description="Basic and acidic residues" evidence="3">
    <location>
        <begin position="326"/>
        <end position="348"/>
    </location>
</feature>
<evidence type="ECO:0000313" key="4">
    <source>
        <dbReference type="Ensembl" id="ENSCHIP00010001726.1"/>
    </source>
</evidence>
<dbReference type="PANTHER" id="PTHR12214">
    <property type="entry name" value="GC-RICH SEQUENCE DNA-BINDING FACTOR"/>
    <property type="match status" value="1"/>
</dbReference>
<dbReference type="AlphaFoldDB" id="A0A8C2NBC4"/>
<feature type="compositionally biased region" description="Acidic residues" evidence="3">
    <location>
        <begin position="275"/>
        <end position="285"/>
    </location>
</feature>
<dbReference type="GO" id="GO:0003677">
    <property type="term" value="F:DNA binding"/>
    <property type="evidence" value="ECO:0007669"/>
    <property type="project" value="InterPro"/>
</dbReference>
<feature type="compositionally biased region" description="Basic and acidic residues" evidence="3">
    <location>
        <begin position="253"/>
        <end position="264"/>
    </location>
</feature>